<protein>
    <recommendedName>
        <fullName evidence="1">F-box domain-containing protein</fullName>
    </recommendedName>
</protein>
<evidence type="ECO:0000259" key="1">
    <source>
        <dbReference type="PROSITE" id="PS50181"/>
    </source>
</evidence>
<dbReference type="CDD" id="cd22162">
    <property type="entry name" value="F-box_AtSKIP3-like"/>
    <property type="match status" value="1"/>
</dbReference>
<accession>A0A8T0XTU5</accession>
<proteinExistence type="predicted"/>
<organism evidence="2 3">
    <name type="scientific">Panicum virgatum</name>
    <name type="common">Blackwell switchgrass</name>
    <dbReference type="NCBI Taxonomy" id="38727"/>
    <lineage>
        <taxon>Eukaryota</taxon>
        <taxon>Viridiplantae</taxon>
        <taxon>Streptophyta</taxon>
        <taxon>Embryophyta</taxon>
        <taxon>Tracheophyta</taxon>
        <taxon>Spermatophyta</taxon>
        <taxon>Magnoliopsida</taxon>
        <taxon>Liliopsida</taxon>
        <taxon>Poales</taxon>
        <taxon>Poaceae</taxon>
        <taxon>PACMAD clade</taxon>
        <taxon>Panicoideae</taxon>
        <taxon>Panicodae</taxon>
        <taxon>Paniceae</taxon>
        <taxon>Panicinae</taxon>
        <taxon>Panicum</taxon>
        <taxon>Panicum sect. Hiantes</taxon>
    </lineage>
</organism>
<evidence type="ECO:0000313" key="3">
    <source>
        <dbReference type="Proteomes" id="UP000823388"/>
    </source>
</evidence>
<dbReference type="EMBL" id="CM029037">
    <property type="protein sequence ID" value="KAG2662465.1"/>
    <property type="molecule type" value="Genomic_DNA"/>
</dbReference>
<sequence>MAATTAPPSCEIARLPEDLLAASIARTTPRDACRAAAVSPAFRDAADSDAVWARFLPRDLPPLADGELSPAPPSKKALFMRLTDSPVLLADGLMSTWLDRETGAKCYMLSARALCIIWGDTPQYWRWIPLTDSSFFCDRFSEGAELRVVCWLEIRGKIHCKMLSQNSTYTTYMVFKISDESYGLDSPLQEAAVIIGENKFTRQVCLQGHENEGEDEEEVPQNYRSLMVPDIRRRLRRRNCRIPPGVIVPKKRADGWMEIEMGEFKNEEGEDGEVSISLMETIGGNWKKGLILQGIEIRAKK</sequence>
<dbReference type="AlphaFoldDB" id="A0A8T0XTU5"/>
<dbReference type="SUPFAM" id="SSF81383">
    <property type="entry name" value="F-box domain"/>
    <property type="match status" value="1"/>
</dbReference>
<dbReference type="InterPro" id="IPR036047">
    <property type="entry name" value="F-box-like_dom_sf"/>
</dbReference>
<dbReference type="Pfam" id="PF14299">
    <property type="entry name" value="PP2"/>
    <property type="match status" value="1"/>
</dbReference>
<evidence type="ECO:0000313" key="2">
    <source>
        <dbReference type="EMBL" id="KAG2662465.1"/>
    </source>
</evidence>
<dbReference type="PANTHER" id="PTHR32278">
    <property type="entry name" value="F-BOX DOMAIN-CONTAINING PROTEIN"/>
    <property type="match status" value="1"/>
</dbReference>
<dbReference type="InterPro" id="IPR025886">
    <property type="entry name" value="PP2-like"/>
</dbReference>
<keyword evidence="3" id="KW-1185">Reference proteome</keyword>
<gene>
    <name evidence="2" type="ORF">PVAP13_1KG539300</name>
</gene>
<name>A0A8T0XTU5_PANVG</name>
<dbReference type="Pfam" id="PF00646">
    <property type="entry name" value="F-box"/>
    <property type="match status" value="1"/>
</dbReference>
<dbReference type="InterPro" id="IPR001810">
    <property type="entry name" value="F-box_dom"/>
</dbReference>
<dbReference type="Proteomes" id="UP000823388">
    <property type="component" value="Chromosome 1K"/>
</dbReference>
<dbReference type="PROSITE" id="PS50181">
    <property type="entry name" value="FBOX"/>
    <property type="match status" value="1"/>
</dbReference>
<dbReference type="PANTHER" id="PTHR32278:SF111">
    <property type="entry name" value="F-BOX PROTEIN PP2-B12-RELATED"/>
    <property type="match status" value="1"/>
</dbReference>
<feature type="domain" description="F-box" evidence="1">
    <location>
        <begin position="9"/>
        <end position="55"/>
    </location>
</feature>
<comment type="caution">
    <text evidence="2">The sequence shown here is derived from an EMBL/GenBank/DDBJ whole genome shotgun (WGS) entry which is preliminary data.</text>
</comment>
<reference evidence="2" key="1">
    <citation type="submission" date="2020-05" db="EMBL/GenBank/DDBJ databases">
        <title>WGS assembly of Panicum virgatum.</title>
        <authorList>
            <person name="Lovell J.T."/>
            <person name="Jenkins J."/>
            <person name="Shu S."/>
            <person name="Juenger T.E."/>
            <person name="Schmutz J."/>
        </authorList>
    </citation>
    <scope>NUCLEOTIDE SEQUENCE</scope>
    <source>
        <strain evidence="2">AP13</strain>
    </source>
</reference>